<dbReference type="InterPro" id="IPR016181">
    <property type="entry name" value="Acyl_CoA_acyltransferase"/>
</dbReference>
<dbReference type="InterPro" id="IPR000182">
    <property type="entry name" value="GNAT_dom"/>
</dbReference>
<dbReference type="STRING" id="1993.SAMN04489713_105414"/>
<feature type="domain" description="N-acetyltransferase" evidence="3">
    <location>
        <begin position="1"/>
        <end position="105"/>
    </location>
</feature>
<dbReference type="InterPro" id="IPR050832">
    <property type="entry name" value="Bact_Acetyltransf"/>
</dbReference>
<dbReference type="AlphaFoldDB" id="A0A1I5GUW5"/>
<keyword evidence="2" id="KW-0012">Acyltransferase</keyword>
<dbReference type="SUPFAM" id="SSF55729">
    <property type="entry name" value="Acyl-CoA N-acyltransferases (Nat)"/>
    <property type="match status" value="1"/>
</dbReference>
<evidence type="ECO:0000313" key="4">
    <source>
        <dbReference type="EMBL" id="SFO39626.1"/>
    </source>
</evidence>
<evidence type="ECO:0000256" key="1">
    <source>
        <dbReference type="ARBA" id="ARBA00022679"/>
    </source>
</evidence>
<accession>A0A1I5GUW5</accession>
<dbReference type="PROSITE" id="PS51186">
    <property type="entry name" value="GNAT"/>
    <property type="match status" value="1"/>
</dbReference>
<dbReference type="CDD" id="cd04301">
    <property type="entry name" value="NAT_SF"/>
    <property type="match status" value="1"/>
</dbReference>
<dbReference type="InParanoid" id="A0A1I5GUW5"/>
<keyword evidence="5" id="KW-1185">Reference proteome</keyword>
<organism evidence="4 5">
    <name type="scientific">Actinomadura madurae</name>
    <dbReference type="NCBI Taxonomy" id="1993"/>
    <lineage>
        <taxon>Bacteria</taxon>
        <taxon>Bacillati</taxon>
        <taxon>Actinomycetota</taxon>
        <taxon>Actinomycetes</taxon>
        <taxon>Streptosporangiales</taxon>
        <taxon>Thermomonosporaceae</taxon>
        <taxon>Actinomadura</taxon>
    </lineage>
</organism>
<name>A0A1I5GUW5_9ACTN</name>
<evidence type="ECO:0000259" key="3">
    <source>
        <dbReference type="PROSITE" id="PS51186"/>
    </source>
</evidence>
<gene>
    <name evidence="4" type="ORF">SAMN04489713_105414</name>
</gene>
<dbReference type="EMBL" id="FOVH01000005">
    <property type="protein sequence ID" value="SFO39626.1"/>
    <property type="molecule type" value="Genomic_DNA"/>
</dbReference>
<reference evidence="4 5" key="1">
    <citation type="submission" date="2016-10" db="EMBL/GenBank/DDBJ databases">
        <authorList>
            <person name="de Groot N.N."/>
        </authorList>
    </citation>
    <scope>NUCLEOTIDE SEQUENCE [LARGE SCALE GENOMIC DNA]</scope>
    <source>
        <strain evidence="4 5">DSM 43067</strain>
    </source>
</reference>
<evidence type="ECO:0000256" key="2">
    <source>
        <dbReference type="ARBA" id="ARBA00023315"/>
    </source>
</evidence>
<dbReference type="PANTHER" id="PTHR43877:SF1">
    <property type="entry name" value="ACETYLTRANSFERASE"/>
    <property type="match status" value="1"/>
</dbReference>
<keyword evidence="1 4" id="KW-0808">Transferase</keyword>
<dbReference type="GO" id="GO:0016747">
    <property type="term" value="F:acyltransferase activity, transferring groups other than amino-acyl groups"/>
    <property type="evidence" value="ECO:0007669"/>
    <property type="project" value="InterPro"/>
</dbReference>
<evidence type="ECO:0000313" key="5">
    <source>
        <dbReference type="Proteomes" id="UP000183413"/>
    </source>
</evidence>
<protein>
    <submittedName>
        <fullName evidence="4">Acetyltransferase (GNAT) family protein</fullName>
    </submittedName>
</protein>
<sequence>MSPASPHFCFVADADGGPVGFVTGMVGPIGLFENRAGRIEDLFVLPAHRRRGLATELVDAAVAELGRRGVVVYNVEVPHDWRAGLAFWRRRRHWKQDAVVFSRYD</sequence>
<dbReference type="Proteomes" id="UP000183413">
    <property type="component" value="Unassembled WGS sequence"/>
</dbReference>
<proteinExistence type="predicted"/>
<dbReference type="Gene3D" id="3.40.630.30">
    <property type="match status" value="1"/>
</dbReference>
<dbReference type="PANTHER" id="PTHR43877">
    <property type="entry name" value="AMINOALKYLPHOSPHONATE N-ACETYLTRANSFERASE-RELATED-RELATED"/>
    <property type="match status" value="1"/>
</dbReference>
<dbReference type="Pfam" id="PF00583">
    <property type="entry name" value="Acetyltransf_1"/>
    <property type="match status" value="1"/>
</dbReference>